<accession>A0A232EGB2</accession>
<dbReference type="AlphaFoldDB" id="A0A232EGB2"/>
<feature type="region of interest" description="Disordered" evidence="1">
    <location>
        <begin position="20"/>
        <end position="58"/>
    </location>
</feature>
<reference evidence="2 3" key="1">
    <citation type="journal article" date="2017" name="Curr. Biol.">
        <title>The Evolution of Venom by Co-option of Single-Copy Genes.</title>
        <authorList>
            <person name="Martinson E.O."/>
            <person name="Mrinalini"/>
            <person name="Kelkar Y.D."/>
            <person name="Chang C.H."/>
            <person name="Werren J.H."/>
        </authorList>
    </citation>
    <scope>NUCLEOTIDE SEQUENCE [LARGE SCALE GENOMIC DNA]</scope>
    <source>
        <strain evidence="2 3">Alberta</strain>
        <tissue evidence="2">Whole body</tissue>
    </source>
</reference>
<proteinExistence type="predicted"/>
<sequence>MSEKKKQYLYSDAPLTKYAKKRKKSKITNPNFTGNEGNDICATNSNLSDDQDEVLSDDERMNLDILMTSDLEENLQ</sequence>
<dbReference type="EMBL" id="NNAY01004833">
    <property type="protein sequence ID" value="OXU17362.1"/>
    <property type="molecule type" value="Genomic_DNA"/>
</dbReference>
<evidence type="ECO:0000313" key="2">
    <source>
        <dbReference type="EMBL" id="OXU17362.1"/>
    </source>
</evidence>
<name>A0A232EGB2_9HYME</name>
<feature type="non-terminal residue" evidence="2">
    <location>
        <position position="76"/>
    </location>
</feature>
<evidence type="ECO:0000256" key="1">
    <source>
        <dbReference type="SAM" id="MobiDB-lite"/>
    </source>
</evidence>
<dbReference type="Proteomes" id="UP000215335">
    <property type="component" value="Unassembled WGS sequence"/>
</dbReference>
<gene>
    <name evidence="2" type="ORF">TSAR_007971</name>
</gene>
<keyword evidence="3" id="KW-1185">Reference proteome</keyword>
<feature type="compositionally biased region" description="Polar residues" evidence="1">
    <location>
        <begin position="27"/>
        <end position="48"/>
    </location>
</feature>
<evidence type="ECO:0000313" key="3">
    <source>
        <dbReference type="Proteomes" id="UP000215335"/>
    </source>
</evidence>
<protein>
    <submittedName>
        <fullName evidence="2">Uncharacterized protein</fullName>
    </submittedName>
</protein>
<comment type="caution">
    <text evidence="2">The sequence shown here is derived from an EMBL/GenBank/DDBJ whole genome shotgun (WGS) entry which is preliminary data.</text>
</comment>
<organism evidence="2 3">
    <name type="scientific">Trichomalopsis sarcophagae</name>
    <dbReference type="NCBI Taxonomy" id="543379"/>
    <lineage>
        <taxon>Eukaryota</taxon>
        <taxon>Metazoa</taxon>
        <taxon>Ecdysozoa</taxon>
        <taxon>Arthropoda</taxon>
        <taxon>Hexapoda</taxon>
        <taxon>Insecta</taxon>
        <taxon>Pterygota</taxon>
        <taxon>Neoptera</taxon>
        <taxon>Endopterygota</taxon>
        <taxon>Hymenoptera</taxon>
        <taxon>Apocrita</taxon>
        <taxon>Proctotrupomorpha</taxon>
        <taxon>Chalcidoidea</taxon>
        <taxon>Pteromalidae</taxon>
        <taxon>Pteromalinae</taxon>
        <taxon>Trichomalopsis</taxon>
    </lineage>
</organism>